<keyword evidence="2" id="KW-0472">Membrane</keyword>
<name>A0A1Y3P6P1_9PSED</name>
<organism evidence="3 4">
    <name type="scientific">Pseudomonas caspiana</name>
    <dbReference type="NCBI Taxonomy" id="1451454"/>
    <lineage>
        <taxon>Bacteria</taxon>
        <taxon>Pseudomonadati</taxon>
        <taxon>Pseudomonadota</taxon>
        <taxon>Gammaproteobacteria</taxon>
        <taxon>Pseudomonadales</taxon>
        <taxon>Pseudomonadaceae</taxon>
        <taxon>Pseudomonas</taxon>
    </lineage>
</organism>
<dbReference type="SMART" id="SM00028">
    <property type="entry name" value="TPR"/>
    <property type="match status" value="3"/>
</dbReference>
<feature type="transmembrane region" description="Helical" evidence="2">
    <location>
        <begin position="29"/>
        <end position="48"/>
    </location>
</feature>
<dbReference type="EMBL" id="LOHF01000005">
    <property type="protein sequence ID" value="OUM74191.1"/>
    <property type="molecule type" value="Genomic_DNA"/>
</dbReference>
<evidence type="ECO:0000313" key="3">
    <source>
        <dbReference type="EMBL" id="OUM74191.1"/>
    </source>
</evidence>
<keyword evidence="2" id="KW-1133">Transmembrane helix</keyword>
<dbReference type="AlphaFoldDB" id="A0A1Y3P6P1"/>
<evidence type="ECO:0000313" key="4">
    <source>
        <dbReference type="Proteomes" id="UP000195440"/>
    </source>
</evidence>
<dbReference type="PROSITE" id="PS50005">
    <property type="entry name" value="TPR"/>
    <property type="match status" value="1"/>
</dbReference>
<proteinExistence type="predicted"/>
<dbReference type="InterPro" id="IPR019734">
    <property type="entry name" value="TPR_rpt"/>
</dbReference>
<keyword evidence="4" id="KW-1185">Reference proteome</keyword>
<feature type="repeat" description="TPR" evidence="1">
    <location>
        <begin position="156"/>
        <end position="189"/>
    </location>
</feature>
<dbReference type="Proteomes" id="UP000195440">
    <property type="component" value="Unassembled WGS sequence"/>
</dbReference>
<dbReference type="Gene3D" id="1.25.40.10">
    <property type="entry name" value="Tetratricopeptide repeat domain"/>
    <property type="match status" value="1"/>
</dbReference>
<protein>
    <submittedName>
        <fullName evidence="3">Uncharacterized protein</fullName>
    </submittedName>
</protein>
<keyword evidence="2" id="KW-0812">Transmembrane</keyword>
<dbReference type="SUPFAM" id="SSF48452">
    <property type="entry name" value="TPR-like"/>
    <property type="match status" value="1"/>
</dbReference>
<accession>A0A1Y3P6P1</accession>
<reference evidence="3 4" key="1">
    <citation type="journal article" date="2017" name="Syst. Appl. Microbiol.">
        <title>Pseudomonas caspiana sp. nov., a citrus pathogen in the Pseudomonas syringae phylogenetic group.</title>
        <authorList>
            <person name="Busquets A."/>
            <person name="Gomila M."/>
            <person name="Beiki F."/>
            <person name="Mulet M."/>
            <person name="Rahimian H."/>
            <person name="Garcia-Valdes E."/>
            <person name="Lalucat J."/>
        </authorList>
    </citation>
    <scope>NUCLEOTIDE SEQUENCE [LARGE SCALE GENOMIC DNA]</scope>
    <source>
        <strain evidence="3 4">FBF102</strain>
    </source>
</reference>
<evidence type="ECO:0000256" key="2">
    <source>
        <dbReference type="SAM" id="Phobius"/>
    </source>
</evidence>
<sequence length="281" mass="31391">MEKLSLEQRKFKLEASKASLAAKSYRIDLWSKLAIPVAVLVLAAATFYTNSSNMSDRMVFDADNKKVEFRQKEEELFIKKSESERNREANKARFIQNNLELITAPAPESEQRLAALANAVLPAIDVHEVLEKAKAIRVSSTPQEVIADKASPLNASSEYLNTGKIFAKSGNFEQALTNFEMATLLNTSDPLAWNYKAYAEMRTDRNDAALKSISAAINLKPVEASAQRIIMLNATKILCSLGRTEDALSYINKSIALSPEMYDLARKDQEFGKRCNFALRK</sequence>
<dbReference type="OrthoDB" id="6905848at2"/>
<dbReference type="InterPro" id="IPR011990">
    <property type="entry name" value="TPR-like_helical_dom_sf"/>
</dbReference>
<keyword evidence="1" id="KW-0802">TPR repeat</keyword>
<comment type="caution">
    <text evidence="3">The sequence shown here is derived from an EMBL/GenBank/DDBJ whole genome shotgun (WGS) entry which is preliminary data.</text>
</comment>
<dbReference type="RefSeq" id="WP_087265643.1">
    <property type="nucleotide sequence ID" value="NZ_JBJGBV010000040.1"/>
</dbReference>
<evidence type="ECO:0000256" key="1">
    <source>
        <dbReference type="PROSITE-ProRule" id="PRU00339"/>
    </source>
</evidence>
<gene>
    <name evidence="3" type="ORF">AUC60_08105</name>
</gene>